<name>A0ABU9GQ60_9GAMM</name>
<evidence type="ECO:0000313" key="4">
    <source>
        <dbReference type="Proteomes" id="UP001369082"/>
    </source>
</evidence>
<protein>
    <submittedName>
        <fullName evidence="3">LPP20 family lipoprotein</fullName>
    </submittedName>
</protein>
<feature type="signal peptide" evidence="1">
    <location>
        <begin position="1"/>
        <end position="18"/>
    </location>
</feature>
<keyword evidence="1" id="KW-0732">Signal</keyword>
<sequence>MKYVRLILPMLLASFVISGCSSSDSVARPEWIDHASEKYPSNIYLSAVGQGSTRDRASQKAIANLLEIFSVKVKSESRTLTEGIKKESALGVTLESSSTIRRSIATETEQAIQGAEIKESWLSPLGQYYVLAVIHRISAAQNLTESIIELDKSTANLIEYSNDGAPNSITALNALRSARDKQVTRKMADLQLSYLSGNGVPVEVSSEDIEYLIREKLASIEASVEAPTEPQRNLLAASLSRLGIKVVDSSPFKVVGTLDLTQPAYIESWYWLRGSYELTMTENDQVISRKRWPVKVSTRQKEMLNTRLQDKLDSHMDEYLQTLVSDTPSF</sequence>
<evidence type="ECO:0000256" key="1">
    <source>
        <dbReference type="SAM" id="SignalP"/>
    </source>
</evidence>
<comment type="caution">
    <text evidence="3">The sequence shown here is derived from an EMBL/GenBank/DDBJ whole genome shotgun (WGS) entry which is preliminary data.</text>
</comment>
<dbReference type="Proteomes" id="UP001369082">
    <property type="component" value="Unassembled WGS sequence"/>
</dbReference>
<dbReference type="RefSeq" id="WP_341597448.1">
    <property type="nucleotide sequence ID" value="NZ_JBAKAZ010000022.1"/>
</dbReference>
<dbReference type="Pfam" id="PF02169">
    <property type="entry name" value="LPP20"/>
    <property type="match status" value="1"/>
</dbReference>
<feature type="domain" description="Lipoprotein LPP20-like" evidence="2">
    <location>
        <begin position="29"/>
        <end position="135"/>
    </location>
</feature>
<evidence type="ECO:0000259" key="2">
    <source>
        <dbReference type="Pfam" id="PF02169"/>
    </source>
</evidence>
<feature type="chain" id="PRO_5046317130" evidence="1">
    <location>
        <begin position="19"/>
        <end position="330"/>
    </location>
</feature>
<evidence type="ECO:0000313" key="3">
    <source>
        <dbReference type="EMBL" id="MEL0629439.1"/>
    </source>
</evidence>
<organism evidence="3 4">
    <name type="scientific">Psychromonas aquatilis</name>
    <dbReference type="NCBI Taxonomy" id="2005072"/>
    <lineage>
        <taxon>Bacteria</taxon>
        <taxon>Pseudomonadati</taxon>
        <taxon>Pseudomonadota</taxon>
        <taxon>Gammaproteobacteria</taxon>
        <taxon>Alteromonadales</taxon>
        <taxon>Psychromonadaceae</taxon>
        <taxon>Psychromonas</taxon>
    </lineage>
</organism>
<dbReference type="Gene3D" id="3.10.28.20">
    <property type="entry name" value="Acetamidase/Formamidase-like domains"/>
    <property type="match status" value="1"/>
</dbReference>
<reference evidence="3 4" key="1">
    <citation type="submission" date="2024-02" db="EMBL/GenBank/DDBJ databases">
        <title>Bacteria isolated from the canopy kelp, Nereocystis luetkeana.</title>
        <authorList>
            <person name="Pfister C.A."/>
            <person name="Younker I.T."/>
            <person name="Light S.H."/>
        </authorList>
    </citation>
    <scope>NUCLEOTIDE SEQUENCE [LARGE SCALE GENOMIC DNA]</scope>
    <source>
        <strain evidence="3 4">TI.1.05</strain>
    </source>
</reference>
<keyword evidence="3" id="KW-0449">Lipoprotein</keyword>
<dbReference type="PROSITE" id="PS51257">
    <property type="entry name" value="PROKAR_LIPOPROTEIN"/>
    <property type="match status" value="1"/>
</dbReference>
<proteinExistence type="predicted"/>
<gene>
    <name evidence="3" type="ORF">V6256_07445</name>
</gene>
<accession>A0ABU9GQ60</accession>
<dbReference type="InterPro" id="IPR024952">
    <property type="entry name" value="LPP20-like_dom"/>
</dbReference>
<dbReference type="EMBL" id="JBAKAZ010000022">
    <property type="protein sequence ID" value="MEL0629439.1"/>
    <property type="molecule type" value="Genomic_DNA"/>
</dbReference>
<keyword evidence="4" id="KW-1185">Reference proteome</keyword>